<feature type="non-terminal residue" evidence="3">
    <location>
        <position position="175"/>
    </location>
</feature>
<keyword evidence="1" id="KW-0472">Membrane</keyword>
<dbReference type="OMA" id="FHARYST"/>
<sequence length="175" mass="19814">PQQEVVGFRPCWWKLGLVGAGALCSGGLLLLFLYWTPEWSVKCLCKEVSLREATVLLLWTTDEFRTCFRVRVQLMEAPGYEPLGALFPGCGEEPAYSPTALVIEHPQSEKDLLPKTPDVESVQVRYFVHQNVKYVWSPRGQAFRKLVALEEGIPCSVFHARYSTGLPATSKDYRY</sequence>
<evidence type="ECO:0000256" key="1">
    <source>
        <dbReference type="RuleBase" id="RU362082"/>
    </source>
</evidence>
<comment type="subcellular location">
    <subcellularLocation>
        <location evidence="1">Membrane</location>
        <topology evidence="1">Multi-pass membrane protein</topology>
    </subcellularLocation>
</comment>
<feature type="domain" description="P5B-type ATPase N-terminal" evidence="2">
    <location>
        <begin position="4"/>
        <end position="137"/>
    </location>
</feature>
<dbReference type="InterPro" id="IPR047819">
    <property type="entry name" value="P5A-ATPase_N"/>
</dbReference>
<keyword evidence="1" id="KW-1133">Transmembrane helix</keyword>
<dbReference type="GO" id="GO:0046872">
    <property type="term" value="F:metal ion binding"/>
    <property type="evidence" value="ECO:0007669"/>
    <property type="project" value="UniProtKB-UniRule"/>
</dbReference>
<reference evidence="3 4" key="1">
    <citation type="journal article" date="2018" name="Nat. Ecol. Evol.">
        <title>Shark genomes provide insights into elasmobranch evolution and the origin of vertebrates.</title>
        <authorList>
            <person name="Hara Y"/>
            <person name="Yamaguchi K"/>
            <person name="Onimaru K"/>
            <person name="Kadota M"/>
            <person name="Koyanagi M"/>
            <person name="Keeley SD"/>
            <person name="Tatsumi K"/>
            <person name="Tanaka K"/>
            <person name="Motone F"/>
            <person name="Kageyama Y"/>
            <person name="Nozu R"/>
            <person name="Adachi N"/>
            <person name="Nishimura O"/>
            <person name="Nakagawa R"/>
            <person name="Tanegashima C"/>
            <person name="Kiyatake I"/>
            <person name="Matsumoto R"/>
            <person name="Murakumo K"/>
            <person name="Nishida K"/>
            <person name="Terakita A"/>
            <person name="Kuratani S"/>
            <person name="Sato K"/>
            <person name="Hyodo S Kuraku.S."/>
        </authorList>
    </citation>
    <scope>NUCLEOTIDE SEQUENCE [LARGE SCALE GENOMIC DNA]</scope>
</reference>
<evidence type="ECO:0000313" key="4">
    <source>
        <dbReference type="Proteomes" id="UP000288216"/>
    </source>
</evidence>
<keyword evidence="1" id="KW-0460">Magnesium</keyword>
<dbReference type="AlphaFoldDB" id="A0A401QEQ4"/>
<proteinExistence type="inferred from homology"/>
<keyword evidence="1" id="KW-0479">Metal-binding</keyword>
<feature type="transmembrane region" description="Helical" evidence="1">
    <location>
        <begin position="12"/>
        <end position="35"/>
    </location>
</feature>
<evidence type="ECO:0000313" key="3">
    <source>
        <dbReference type="EMBL" id="GCB83797.1"/>
    </source>
</evidence>
<dbReference type="EMBL" id="BFAA01045947">
    <property type="protein sequence ID" value="GCB83797.1"/>
    <property type="molecule type" value="Genomic_DNA"/>
</dbReference>
<keyword evidence="1" id="KW-0812">Transmembrane</keyword>
<keyword evidence="1" id="KW-1278">Translocase</keyword>
<dbReference type="GO" id="GO:0005524">
    <property type="term" value="F:ATP binding"/>
    <property type="evidence" value="ECO:0007669"/>
    <property type="project" value="UniProtKB-UniRule"/>
</dbReference>
<gene>
    <name evidence="3" type="ORF">scyTo_0024416</name>
</gene>
<comment type="caution">
    <text evidence="3">The sequence shown here is derived from an EMBL/GenBank/DDBJ whole genome shotgun (WGS) entry which is preliminary data.</text>
</comment>
<protein>
    <recommendedName>
        <fullName evidence="1">Cation-transporting ATPase</fullName>
        <ecNumber evidence="1">7.2.2.-</ecNumber>
    </recommendedName>
</protein>
<dbReference type="Pfam" id="PF12409">
    <property type="entry name" value="P5-ATPase"/>
    <property type="match status" value="1"/>
</dbReference>
<accession>A0A401QEQ4</accession>
<dbReference type="Proteomes" id="UP000288216">
    <property type="component" value="Unassembled WGS sequence"/>
</dbReference>
<comment type="similarity">
    <text evidence="1">Belongs to the cation transport ATPase (P-type) (TC 3.A.3) family. Type V subfamily.</text>
</comment>
<keyword evidence="4" id="KW-1185">Reference proteome</keyword>
<feature type="non-terminal residue" evidence="3">
    <location>
        <position position="1"/>
    </location>
</feature>
<name>A0A401QEQ4_SCYTO</name>
<keyword evidence="1" id="KW-0067">ATP-binding</keyword>
<dbReference type="OrthoDB" id="48943at2759"/>
<organism evidence="3 4">
    <name type="scientific">Scyliorhinus torazame</name>
    <name type="common">Cloudy catshark</name>
    <name type="synonym">Catulus torazame</name>
    <dbReference type="NCBI Taxonomy" id="75743"/>
    <lineage>
        <taxon>Eukaryota</taxon>
        <taxon>Metazoa</taxon>
        <taxon>Chordata</taxon>
        <taxon>Craniata</taxon>
        <taxon>Vertebrata</taxon>
        <taxon>Chondrichthyes</taxon>
        <taxon>Elasmobranchii</taxon>
        <taxon>Galeomorphii</taxon>
        <taxon>Galeoidea</taxon>
        <taxon>Carcharhiniformes</taxon>
        <taxon>Scyliorhinidae</taxon>
        <taxon>Scyliorhinus</taxon>
    </lineage>
</organism>
<dbReference type="STRING" id="75743.A0A401QEQ4"/>
<comment type="catalytic activity">
    <reaction evidence="1">
        <text>ATP + H2O = ADP + phosphate + H(+)</text>
        <dbReference type="Rhea" id="RHEA:13065"/>
        <dbReference type="ChEBI" id="CHEBI:15377"/>
        <dbReference type="ChEBI" id="CHEBI:15378"/>
        <dbReference type="ChEBI" id="CHEBI:30616"/>
        <dbReference type="ChEBI" id="CHEBI:43474"/>
        <dbReference type="ChEBI" id="CHEBI:456216"/>
    </reaction>
</comment>
<dbReference type="GO" id="GO:0019829">
    <property type="term" value="F:ATPase-coupled monoatomic cation transmembrane transporter activity"/>
    <property type="evidence" value="ECO:0007669"/>
    <property type="project" value="UniProtKB-UniRule"/>
</dbReference>
<keyword evidence="1" id="KW-0547">Nucleotide-binding</keyword>
<evidence type="ECO:0000259" key="2">
    <source>
        <dbReference type="Pfam" id="PF12409"/>
    </source>
</evidence>
<comment type="caution">
    <text evidence="1">Lacks conserved residue(s) required for the propagation of feature annotation.</text>
</comment>
<dbReference type="GO" id="GO:0016020">
    <property type="term" value="C:membrane"/>
    <property type="evidence" value="ECO:0007669"/>
    <property type="project" value="UniProtKB-SubCell"/>
</dbReference>
<dbReference type="EC" id="7.2.2.-" evidence="1"/>